<accession>A0A1X3D901</accession>
<name>A0A1X3D901_9NEIS</name>
<dbReference type="AlphaFoldDB" id="A0A1X3D901"/>
<sequence>MYQRILVPVDDSTAALHALKEACQLAKQLDAAILAVHVVDVAQFDWGAPTFNDAAALRKAVEATGVKVLEKSQAELEAAGVRYDSLIMESAGDKIADLLIEQAEAENCDLIVMGTHGFSGLMHLLMGSVAEGVVRKSDVPVLLVRRKDD</sequence>
<keyword evidence="4" id="KW-1185">Reference proteome</keyword>
<protein>
    <submittedName>
        <fullName evidence="3">Universal stress protein</fullName>
    </submittedName>
</protein>
<dbReference type="PRINTS" id="PR01438">
    <property type="entry name" value="UNVRSLSTRESS"/>
</dbReference>
<evidence type="ECO:0000313" key="3">
    <source>
        <dbReference type="EMBL" id="OSI16192.1"/>
    </source>
</evidence>
<gene>
    <name evidence="3" type="ORF">BWD09_07520</name>
</gene>
<proteinExistence type="inferred from homology"/>
<feature type="domain" description="UspA" evidence="2">
    <location>
        <begin position="1"/>
        <end position="145"/>
    </location>
</feature>
<organism evidence="3 4">
    <name type="scientific">Neisseria dentiae</name>
    <dbReference type="NCBI Taxonomy" id="194197"/>
    <lineage>
        <taxon>Bacteria</taxon>
        <taxon>Pseudomonadati</taxon>
        <taxon>Pseudomonadota</taxon>
        <taxon>Betaproteobacteria</taxon>
        <taxon>Neisseriales</taxon>
        <taxon>Neisseriaceae</taxon>
        <taxon>Neisseria</taxon>
    </lineage>
</organism>
<evidence type="ECO:0000256" key="1">
    <source>
        <dbReference type="ARBA" id="ARBA00008791"/>
    </source>
</evidence>
<dbReference type="PANTHER" id="PTHR46268">
    <property type="entry name" value="STRESS RESPONSE PROTEIN NHAX"/>
    <property type="match status" value="1"/>
</dbReference>
<reference evidence="4" key="1">
    <citation type="submission" date="2017-01" db="EMBL/GenBank/DDBJ databases">
        <authorList>
            <person name="Wolfgang W.J."/>
            <person name="Cole J."/>
            <person name="Wroblewski D."/>
            <person name="Mcginnis J."/>
            <person name="Musser K.A."/>
        </authorList>
    </citation>
    <scope>NUCLEOTIDE SEQUENCE [LARGE SCALE GENOMIC DNA]</scope>
    <source>
        <strain evidence="4">DSM 19151</strain>
    </source>
</reference>
<dbReference type="InterPro" id="IPR006016">
    <property type="entry name" value="UspA"/>
</dbReference>
<dbReference type="CDD" id="cd00293">
    <property type="entry name" value="USP-like"/>
    <property type="match status" value="1"/>
</dbReference>
<dbReference type="Proteomes" id="UP000193118">
    <property type="component" value="Unassembled WGS sequence"/>
</dbReference>
<evidence type="ECO:0000313" key="4">
    <source>
        <dbReference type="Proteomes" id="UP000193118"/>
    </source>
</evidence>
<evidence type="ECO:0000259" key="2">
    <source>
        <dbReference type="Pfam" id="PF00582"/>
    </source>
</evidence>
<dbReference type="SUPFAM" id="SSF52402">
    <property type="entry name" value="Adenine nucleotide alpha hydrolases-like"/>
    <property type="match status" value="1"/>
</dbReference>
<dbReference type="OrthoDB" id="8547832at2"/>
<dbReference type="InterPro" id="IPR006015">
    <property type="entry name" value="Universal_stress_UspA"/>
</dbReference>
<dbReference type="PANTHER" id="PTHR46268:SF15">
    <property type="entry name" value="UNIVERSAL STRESS PROTEIN HP_0031"/>
    <property type="match status" value="1"/>
</dbReference>
<dbReference type="STRING" id="194197.BWD09_07520"/>
<comment type="similarity">
    <text evidence="1">Belongs to the universal stress protein A family.</text>
</comment>
<dbReference type="Gene3D" id="3.40.50.620">
    <property type="entry name" value="HUPs"/>
    <property type="match status" value="1"/>
</dbReference>
<dbReference type="GeneID" id="94581619"/>
<comment type="caution">
    <text evidence="3">The sequence shown here is derived from an EMBL/GenBank/DDBJ whole genome shotgun (WGS) entry which is preliminary data.</text>
</comment>
<dbReference type="RefSeq" id="WP_085366078.1">
    <property type="nucleotide sequence ID" value="NZ_CAUJPZ010000075.1"/>
</dbReference>
<dbReference type="Pfam" id="PF00582">
    <property type="entry name" value="Usp"/>
    <property type="match status" value="1"/>
</dbReference>
<dbReference type="InterPro" id="IPR014729">
    <property type="entry name" value="Rossmann-like_a/b/a_fold"/>
</dbReference>
<dbReference type="EMBL" id="MTBO01000017">
    <property type="protein sequence ID" value="OSI16192.1"/>
    <property type="molecule type" value="Genomic_DNA"/>
</dbReference>